<dbReference type="RefSeq" id="WP_002215321.1">
    <property type="nucleotide sequence ID" value="NC_008150.1"/>
</dbReference>
<dbReference type="EMBL" id="CP000308">
    <property type="protein sequence ID" value="ABG14110.1"/>
    <property type="molecule type" value="Genomic_DNA"/>
</dbReference>
<reference evidence="1 2" key="1">
    <citation type="journal article" date="2006" name="J. Bacteriol.">
        <title>Complete genome sequence of Yersinia pestis strains Antiqua and Nepal516: evidence of gene reduction in an emerging pathogen.</title>
        <authorList>
            <person name="Chain P.S."/>
            <person name="Hu P."/>
            <person name="Malfatti S.A."/>
            <person name="Radnedge L."/>
            <person name="Larimer F."/>
            <person name="Vergez L.M."/>
            <person name="Worsham P."/>
            <person name="Chu M.C."/>
            <person name="Andersen G.L."/>
        </authorList>
    </citation>
    <scope>NUCLEOTIDE SEQUENCE [LARGE SCALE GENOMIC DNA]</scope>
    <source>
        <strain evidence="1 2">Antiqua</strain>
    </source>
</reference>
<dbReference type="PATRIC" id="fig|360102.15.peg.780"/>
<evidence type="ECO:0000313" key="2">
    <source>
        <dbReference type="Proteomes" id="UP000001971"/>
    </source>
</evidence>
<dbReference type="AlphaFoldDB" id="A0A0E1NX81"/>
<dbReference type="KEGG" id="ypa:YPA_2145"/>
<evidence type="ECO:0000313" key="1">
    <source>
        <dbReference type="EMBL" id="ABG14110.1"/>
    </source>
</evidence>
<dbReference type="InterPro" id="IPR014894">
    <property type="entry name" value="DcrB/EagT6"/>
</dbReference>
<dbReference type="Gene3D" id="3.40.1000.10">
    <property type="entry name" value="Mog1/PsbP, alpha/beta/alpha sandwich"/>
    <property type="match status" value="1"/>
</dbReference>
<sequence>MNAIPSTYSIFEGTFLTPAPVLDRSVNILMFRDPDNHEYNIIINRTLLEEEDTSETFCEKEMDALRNKLPGFQVEGKLLKHEIGPAKLPVVQVANHYLQDGKKFRQVQSIMQLPYHSLTNTDGRSVLIFTLNTDGEFTEYQRKHYVQIINSFNPHVAVAN</sequence>
<dbReference type="SUPFAM" id="SSF55724">
    <property type="entry name" value="Mog1p/PsbP-like"/>
    <property type="match status" value="1"/>
</dbReference>
<dbReference type="InterPro" id="IPR016123">
    <property type="entry name" value="Mog1/PsbP_a/b/a-sand"/>
</dbReference>
<dbReference type="GeneID" id="57975748"/>
<gene>
    <name evidence="1" type="ordered locus">YPA_2145</name>
</gene>
<name>A0A0E1NX81_YERPA</name>
<protein>
    <recommendedName>
        <fullName evidence="3">T6SS protein Cts1W</fullName>
    </recommendedName>
</protein>
<dbReference type="Pfam" id="PF08786">
    <property type="entry name" value="DcrB"/>
    <property type="match status" value="1"/>
</dbReference>
<organism evidence="1 2">
    <name type="scientific">Yersinia pestis bv. Antiqua (strain Antiqua)</name>
    <dbReference type="NCBI Taxonomy" id="360102"/>
    <lineage>
        <taxon>Bacteria</taxon>
        <taxon>Pseudomonadati</taxon>
        <taxon>Pseudomonadota</taxon>
        <taxon>Gammaproteobacteria</taxon>
        <taxon>Enterobacterales</taxon>
        <taxon>Yersiniaceae</taxon>
        <taxon>Yersinia</taxon>
    </lineage>
</organism>
<dbReference type="HOGENOM" id="CLU_1632792_0_0_6"/>
<evidence type="ECO:0008006" key="3">
    <source>
        <dbReference type="Google" id="ProtNLM"/>
    </source>
</evidence>
<dbReference type="Proteomes" id="UP000001971">
    <property type="component" value="Chromosome"/>
</dbReference>
<accession>A0A0E1NX81</accession>
<proteinExistence type="predicted"/>